<sequence>MQRCEEAGSLLSIALRSYLESCSYLETASLQDNARPTDLISRIDSALNSLHTVLGQQLAQSRSILARTRNKRASPLCRFPNEVLVEIFLDVIYVPTEEERMAHLEMGSTVQTIFRRLHALNNVCSVWRNVAVNCKSAWRVVPVVDTELLGYKSLATDLSLQRGGDRMHLAAIQSHSGDLLKYYKTLDEHAHSFSSANICVASKAHLGDILLTFLESKHPITLSSLSISQTHRASPEEAHTTEVESHIPEPYDYLYYKFSPLQPLFCKMLQSLATLRISGAFVHWDMITFSTRLTELHLHRVTLGYNSELLDFLQAASSASELRNLKIISVISMTGGAASPAPYPTLSFSKLQYLLLEDLDYNVLQVVLRSIAPGSHRLSLMLEGSSSAFHEEEDTKVYVDFDNLCTLFETSAIDTLLLKAAFSWTLGPIRLGKLLRSMPELKTLKLASYTFRGDNWDALIRPAPEASIPFPKLEELHLSWAGLFDVDGIKRVVESHSIRKIVIGGYVRGETEMEMEMEIEHDSSDELGDVRADIVEWLKAVVPEVRINPAEYIPPDFKQRWWRLW</sequence>
<name>X8JI62_9AGAM</name>
<accession>X8JI62</accession>
<dbReference type="EMBL" id="JATN01000318">
    <property type="protein sequence ID" value="EUC62658.1"/>
    <property type="molecule type" value="Genomic_DNA"/>
</dbReference>
<reference evidence="2" key="1">
    <citation type="journal article" date="2014" name="Genome Announc.">
        <title>Draft genome sequence of the plant-pathogenic soil fungus Rhizoctonia solani anastomosis group 3 strain Rhs1AP.</title>
        <authorList>
            <person name="Cubeta M.A."/>
            <person name="Thomas E."/>
            <person name="Dean R.A."/>
            <person name="Jabaji S."/>
            <person name="Neate S.M."/>
            <person name="Tavantzis S."/>
            <person name="Toda T."/>
            <person name="Vilgalys R."/>
            <person name="Bharathan N."/>
            <person name="Fedorova-Abrams N."/>
            <person name="Pakala S.B."/>
            <person name="Pakala S.M."/>
            <person name="Zafar N."/>
            <person name="Joardar V."/>
            <person name="Losada L."/>
            <person name="Nierman W.C."/>
        </authorList>
    </citation>
    <scope>NUCLEOTIDE SEQUENCE [LARGE SCALE GENOMIC DNA]</scope>
    <source>
        <strain evidence="2">AG-3</strain>
    </source>
</reference>
<protein>
    <recommendedName>
        <fullName evidence="3">F-box-like domain protein</fullName>
    </recommendedName>
</protein>
<proteinExistence type="predicted"/>
<dbReference type="AlphaFoldDB" id="X8JI62"/>
<comment type="caution">
    <text evidence="1">The sequence shown here is derived from an EMBL/GenBank/DDBJ whole genome shotgun (WGS) entry which is preliminary data.</text>
</comment>
<dbReference type="Proteomes" id="UP000030108">
    <property type="component" value="Unassembled WGS sequence"/>
</dbReference>
<dbReference type="OrthoDB" id="3266451at2759"/>
<organism evidence="1 2">
    <name type="scientific">Rhizoctonia solani AG-3 Rhs1AP</name>
    <dbReference type="NCBI Taxonomy" id="1086054"/>
    <lineage>
        <taxon>Eukaryota</taxon>
        <taxon>Fungi</taxon>
        <taxon>Dikarya</taxon>
        <taxon>Basidiomycota</taxon>
        <taxon>Agaricomycotina</taxon>
        <taxon>Agaricomycetes</taxon>
        <taxon>Cantharellales</taxon>
        <taxon>Ceratobasidiaceae</taxon>
        <taxon>Rhizoctonia</taxon>
    </lineage>
</organism>
<dbReference type="Gene3D" id="3.80.10.10">
    <property type="entry name" value="Ribonuclease Inhibitor"/>
    <property type="match status" value="1"/>
</dbReference>
<feature type="non-terminal residue" evidence="1">
    <location>
        <position position="565"/>
    </location>
</feature>
<dbReference type="InterPro" id="IPR032675">
    <property type="entry name" value="LRR_dom_sf"/>
</dbReference>
<evidence type="ECO:0008006" key="3">
    <source>
        <dbReference type="Google" id="ProtNLM"/>
    </source>
</evidence>
<gene>
    <name evidence="1" type="ORF">RSOL_425240</name>
</gene>
<dbReference type="SUPFAM" id="SSF52047">
    <property type="entry name" value="RNI-like"/>
    <property type="match status" value="1"/>
</dbReference>
<evidence type="ECO:0000313" key="1">
    <source>
        <dbReference type="EMBL" id="EUC62658.1"/>
    </source>
</evidence>
<evidence type="ECO:0000313" key="2">
    <source>
        <dbReference type="Proteomes" id="UP000030108"/>
    </source>
</evidence>